<protein>
    <submittedName>
        <fullName evidence="2">Multicomponent K+:H+ antiporter subunit A</fullName>
    </submittedName>
</protein>
<evidence type="ECO:0000256" key="1">
    <source>
        <dbReference type="SAM" id="Phobius"/>
    </source>
</evidence>
<dbReference type="EMBL" id="FOPU01000009">
    <property type="protein sequence ID" value="SFH38099.1"/>
    <property type="molecule type" value="Genomic_DNA"/>
</dbReference>
<dbReference type="AlphaFoldDB" id="A0A1I2ZKV3"/>
<evidence type="ECO:0000313" key="2">
    <source>
        <dbReference type="EMBL" id="SFH38099.1"/>
    </source>
</evidence>
<feature type="transmembrane region" description="Helical" evidence="1">
    <location>
        <begin position="27"/>
        <end position="51"/>
    </location>
</feature>
<keyword evidence="1" id="KW-0812">Transmembrane</keyword>
<accession>A0A1I2ZKV3</accession>
<dbReference type="Proteomes" id="UP000183635">
    <property type="component" value="Unassembled WGS sequence"/>
</dbReference>
<evidence type="ECO:0000313" key="3">
    <source>
        <dbReference type="Proteomes" id="UP000183635"/>
    </source>
</evidence>
<keyword evidence="3" id="KW-1185">Reference proteome</keyword>
<name>A0A1I2ZKV3_9RHOB</name>
<keyword evidence="1" id="KW-0472">Membrane</keyword>
<dbReference type="STRING" id="34004.SAMN04488021_10927"/>
<sequence>MSPALIAVLPFVGALLPGWLIRWGRDVAAVSCAAASLVALLGLCLHIPAIMAGEVVTARFA</sequence>
<reference evidence="2 3" key="1">
    <citation type="submission" date="2016-10" db="EMBL/GenBank/DDBJ databases">
        <authorList>
            <person name="de Groot N.N."/>
        </authorList>
    </citation>
    <scope>NUCLEOTIDE SEQUENCE [LARGE SCALE GENOMIC DNA]</scope>
    <source>
        <strain evidence="2 3">DSM 8537</strain>
    </source>
</reference>
<gene>
    <name evidence="2" type="ORF">SAMN04488021_10927</name>
</gene>
<keyword evidence="1" id="KW-1133">Transmembrane helix</keyword>
<proteinExistence type="predicted"/>
<organism evidence="2 3">
    <name type="scientific">Paracoccus aminovorans</name>
    <dbReference type="NCBI Taxonomy" id="34004"/>
    <lineage>
        <taxon>Bacteria</taxon>
        <taxon>Pseudomonadati</taxon>
        <taxon>Pseudomonadota</taxon>
        <taxon>Alphaproteobacteria</taxon>
        <taxon>Rhodobacterales</taxon>
        <taxon>Paracoccaceae</taxon>
        <taxon>Paracoccus</taxon>
    </lineage>
</organism>